<evidence type="ECO:0000313" key="2">
    <source>
        <dbReference type="EMBL" id="VDM34964.1"/>
    </source>
</evidence>
<dbReference type="SUPFAM" id="SSF50978">
    <property type="entry name" value="WD40 repeat-like"/>
    <property type="match status" value="1"/>
</dbReference>
<dbReference type="STRING" id="6205.A0A0R3X8X4"/>
<evidence type="ECO:0000256" key="1">
    <source>
        <dbReference type="SAM" id="MobiDB-lite"/>
    </source>
</evidence>
<dbReference type="EMBL" id="UYWX01021214">
    <property type="protein sequence ID" value="VDM34964.1"/>
    <property type="molecule type" value="Genomic_DNA"/>
</dbReference>
<dbReference type="OrthoDB" id="21128at2759"/>
<feature type="region of interest" description="Disordered" evidence="1">
    <location>
        <begin position="266"/>
        <end position="303"/>
    </location>
</feature>
<protein>
    <submittedName>
        <fullName evidence="4">Protein kinase domain-containing protein</fullName>
    </submittedName>
</protein>
<reference evidence="4" key="1">
    <citation type="submission" date="2017-02" db="UniProtKB">
        <authorList>
            <consortium name="WormBaseParasite"/>
        </authorList>
    </citation>
    <scope>IDENTIFICATION</scope>
</reference>
<feature type="compositionally biased region" description="Polar residues" evidence="1">
    <location>
        <begin position="373"/>
        <end position="384"/>
    </location>
</feature>
<organism evidence="4">
    <name type="scientific">Hydatigena taeniaeformis</name>
    <name type="common">Feline tapeworm</name>
    <name type="synonym">Taenia taeniaeformis</name>
    <dbReference type="NCBI Taxonomy" id="6205"/>
    <lineage>
        <taxon>Eukaryota</taxon>
        <taxon>Metazoa</taxon>
        <taxon>Spiralia</taxon>
        <taxon>Lophotrochozoa</taxon>
        <taxon>Platyhelminthes</taxon>
        <taxon>Cestoda</taxon>
        <taxon>Eucestoda</taxon>
        <taxon>Cyclophyllidea</taxon>
        <taxon>Taeniidae</taxon>
        <taxon>Hydatigera</taxon>
    </lineage>
</organism>
<keyword evidence="3" id="KW-1185">Reference proteome</keyword>
<reference evidence="2 3" key="2">
    <citation type="submission" date="2018-11" db="EMBL/GenBank/DDBJ databases">
        <authorList>
            <consortium name="Pathogen Informatics"/>
        </authorList>
    </citation>
    <scope>NUCLEOTIDE SEQUENCE [LARGE SCALE GENOMIC DNA]</scope>
</reference>
<accession>A0A0R3X8X4</accession>
<evidence type="ECO:0000313" key="3">
    <source>
        <dbReference type="Proteomes" id="UP000274429"/>
    </source>
</evidence>
<proteinExistence type="predicted"/>
<name>A0A0R3X8X4_HYDTA</name>
<evidence type="ECO:0000313" key="4">
    <source>
        <dbReference type="WBParaSite" id="TTAC_0000999901-mRNA-1"/>
    </source>
</evidence>
<dbReference type="WBParaSite" id="TTAC_0000999901-mRNA-1">
    <property type="protein sequence ID" value="TTAC_0000999901-mRNA-1"/>
    <property type="gene ID" value="TTAC_0000999901"/>
</dbReference>
<feature type="compositionally biased region" description="Basic and acidic residues" evidence="1">
    <location>
        <begin position="355"/>
        <end position="372"/>
    </location>
</feature>
<dbReference type="InterPro" id="IPR036322">
    <property type="entry name" value="WD40_repeat_dom_sf"/>
</dbReference>
<feature type="region of interest" description="Disordered" evidence="1">
    <location>
        <begin position="318"/>
        <end position="385"/>
    </location>
</feature>
<feature type="region of interest" description="Disordered" evidence="1">
    <location>
        <begin position="462"/>
        <end position="503"/>
    </location>
</feature>
<dbReference type="Proteomes" id="UP000274429">
    <property type="component" value="Unassembled WGS sequence"/>
</dbReference>
<dbReference type="AlphaFoldDB" id="A0A0R3X8X4"/>
<gene>
    <name evidence="2" type="ORF">TTAC_LOCUS9984</name>
</gene>
<sequence length="503" mass="55489">MFAFQINHVDAVNNFLISISLNENGSTPTHCFLKWGPKAAIPEEHKDPSLLLAVALDREAYIIDLNGVVEQLSSVPIDFHTASVQYHSCSRLLSKIMVQLSTYGSNIEAMDFTADASTIFVSVSIGQILMFKISNIESGLFSPYRKLTTLGASPLSALHYVNNKSLLAPLGYLIGGTDFNRQLLLWRLPDFSLVQTIRFCPREEREQEDGEKTKPSPQPMLITSFSVTANLLLASDIKRRTMPGKSQRGKVITNTCTCGLLGSEHGNNSNRGRTSTRTRERSLLRCRRSTSRAQASLSGHKSITPVGHKSYVVPLRKGGRTVRARQASTTVAAKRRRQQRNTKSTVPAAESSLKVVEKEEGKGKHALEESQKSETQLLKNQNPDSPEDVQFRCVSEFLLASPCIAFDVSRVSRSLSLDRPLAAYESEDGDCIEAVLNLIHPRELKTGKLSFFVPLSIYMQRDQDAKEEQPTSEPPLDNDPLSTVGTIGDCSSPLLPEGNKNSA</sequence>